<accession>A0ABD2YHG1</accession>
<evidence type="ECO:0000313" key="2">
    <source>
        <dbReference type="Proteomes" id="UP001630127"/>
    </source>
</evidence>
<dbReference type="AlphaFoldDB" id="A0ABD2YHG1"/>
<protein>
    <submittedName>
        <fullName evidence="1">Uncharacterized protein</fullName>
    </submittedName>
</protein>
<organism evidence="1 2">
    <name type="scientific">Cinchona calisaya</name>
    <dbReference type="NCBI Taxonomy" id="153742"/>
    <lineage>
        <taxon>Eukaryota</taxon>
        <taxon>Viridiplantae</taxon>
        <taxon>Streptophyta</taxon>
        <taxon>Embryophyta</taxon>
        <taxon>Tracheophyta</taxon>
        <taxon>Spermatophyta</taxon>
        <taxon>Magnoliopsida</taxon>
        <taxon>eudicotyledons</taxon>
        <taxon>Gunneridae</taxon>
        <taxon>Pentapetalae</taxon>
        <taxon>asterids</taxon>
        <taxon>lamiids</taxon>
        <taxon>Gentianales</taxon>
        <taxon>Rubiaceae</taxon>
        <taxon>Cinchonoideae</taxon>
        <taxon>Cinchoneae</taxon>
        <taxon>Cinchona</taxon>
    </lineage>
</organism>
<gene>
    <name evidence="1" type="ORF">ACH5RR_031738</name>
</gene>
<name>A0ABD2YHG1_9GENT</name>
<sequence length="190" mass="22014">MYPRIFNPSKITKSQARVFSSRTNSWIRMMLNIANGYKINRQKTVHGAIYFSALNLTKKECVMLAFSLADERFEEILRPPTFSSSMQISSDHILKVLGGKLSFQVTIQPQKYDCSFESMYESVAGKLCPSEYGICLIQMVMFWLEEGRISISIMWDLNKNVYGKLIDTMTDDYFSFWREPETYVESLVSP</sequence>
<dbReference type="EMBL" id="JBJUIK010000013">
    <property type="protein sequence ID" value="KAL3506356.1"/>
    <property type="molecule type" value="Genomic_DNA"/>
</dbReference>
<keyword evidence="2" id="KW-1185">Reference proteome</keyword>
<reference evidence="1 2" key="1">
    <citation type="submission" date="2024-11" db="EMBL/GenBank/DDBJ databases">
        <title>A near-complete genome assembly of Cinchona calisaya.</title>
        <authorList>
            <person name="Lian D.C."/>
            <person name="Zhao X.W."/>
            <person name="Wei L."/>
        </authorList>
    </citation>
    <scope>NUCLEOTIDE SEQUENCE [LARGE SCALE GENOMIC DNA]</scope>
    <source>
        <tissue evidence="1">Nenye</tissue>
    </source>
</reference>
<proteinExistence type="predicted"/>
<comment type="caution">
    <text evidence="1">The sequence shown here is derived from an EMBL/GenBank/DDBJ whole genome shotgun (WGS) entry which is preliminary data.</text>
</comment>
<evidence type="ECO:0000313" key="1">
    <source>
        <dbReference type="EMBL" id="KAL3506356.1"/>
    </source>
</evidence>
<dbReference type="Proteomes" id="UP001630127">
    <property type="component" value="Unassembled WGS sequence"/>
</dbReference>